<dbReference type="PANTHER" id="PTHR33452:SF1">
    <property type="entry name" value="INNER MEMBRANE PROTEIN YPHA-RELATED"/>
    <property type="match status" value="1"/>
</dbReference>
<accession>A0A495VLT2</accession>
<evidence type="ECO:0000256" key="3">
    <source>
        <dbReference type="ARBA" id="ARBA00022475"/>
    </source>
</evidence>
<dbReference type="OrthoDB" id="9813193at2"/>
<feature type="transmembrane region" description="Helical" evidence="7">
    <location>
        <begin position="21"/>
        <end position="45"/>
    </location>
</feature>
<evidence type="ECO:0000313" key="8">
    <source>
        <dbReference type="EMBL" id="RKT49403.1"/>
    </source>
</evidence>
<dbReference type="InterPro" id="IPR051907">
    <property type="entry name" value="DoxX-like_oxidoreductase"/>
</dbReference>
<keyword evidence="4 7" id="KW-0812">Transmembrane</keyword>
<dbReference type="GeneID" id="92927956"/>
<evidence type="ECO:0000313" key="9">
    <source>
        <dbReference type="Proteomes" id="UP000269493"/>
    </source>
</evidence>
<feature type="transmembrane region" description="Helical" evidence="7">
    <location>
        <begin position="95"/>
        <end position="117"/>
    </location>
</feature>
<dbReference type="EMBL" id="RBXN01000011">
    <property type="protein sequence ID" value="RKT49403.1"/>
    <property type="molecule type" value="Genomic_DNA"/>
</dbReference>
<sequence>MEKESSSSVKSNKFIQMTLTFLLSECCSNAARLFLRLFVGILMLTHGIAKIENFDTLVDTFPDPIGLGTLTLPLIILVEVGASILVMVGFLTRLALIPLIFSMIVAAFLTFPTFALATSELPLMYLGIFITLLLAGPGKCSIDYLLDKAYNRK</sequence>
<gene>
    <name evidence="8" type="ORF">BC742_2600</name>
</gene>
<name>A0A495VLT2_9BACT</name>
<dbReference type="Proteomes" id="UP000269493">
    <property type="component" value="Unassembled WGS sequence"/>
</dbReference>
<keyword evidence="9" id="KW-1185">Reference proteome</keyword>
<keyword evidence="3" id="KW-1003">Cell membrane</keyword>
<evidence type="ECO:0000256" key="2">
    <source>
        <dbReference type="ARBA" id="ARBA00006679"/>
    </source>
</evidence>
<comment type="caution">
    <text evidence="8">The sequence shown here is derived from an EMBL/GenBank/DDBJ whole genome shotgun (WGS) entry which is preliminary data.</text>
</comment>
<comment type="subcellular location">
    <subcellularLocation>
        <location evidence="1">Cell membrane</location>
        <topology evidence="1">Multi-pass membrane protein</topology>
    </subcellularLocation>
</comment>
<proteinExistence type="inferred from homology"/>
<protein>
    <submittedName>
        <fullName evidence="8">Putative oxidoreductase</fullName>
    </submittedName>
</protein>
<feature type="transmembrane region" description="Helical" evidence="7">
    <location>
        <begin position="65"/>
        <end position="88"/>
    </location>
</feature>
<organism evidence="8 9">
    <name type="scientific">Coprobacter fastidiosus NSB1 = JCM 33896</name>
    <dbReference type="NCBI Taxonomy" id="1349822"/>
    <lineage>
        <taxon>Bacteria</taxon>
        <taxon>Pseudomonadati</taxon>
        <taxon>Bacteroidota</taxon>
        <taxon>Bacteroidia</taxon>
        <taxon>Bacteroidales</taxon>
        <taxon>Barnesiellaceae</taxon>
        <taxon>Coprobacter</taxon>
    </lineage>
</organism>
<evidence type="ECO:0000256" key="7">
    <source>
        <dbReference type="SAM" id="Phobius"/>
    </source>
</evidence>
<feature type="transmembrane region" description="Helical" evidence="7">
    <location>
        <begin position="123"/>
        <end position="146"/>
    </location>
</feature>
<dbReference type="RefSeq" id="WP_022600938.1">
    <property type="nucleotide sequence ID" value="NZ_KI440790.1"/>
</dbReference>
<dbReference type="PANTHER" id="PTHR33452">
    <property type="entry name" value="OXIDOREDUCTASE CATD-RELATED"/>
    <property type="match status" value="1"/>
</dbReference>
<dbReference type="GO" id="GO:0005886">
    <property type="term" value="C:plasma membrane"/>
    <property type="evidence" value="ECO:0007669"/>
    <property type="project" value="UniProtKB-SubCell"/>
</dbReference>
<keyword evidence="5 7" id="KW-1133">Transmembrane helix</keyword>
<dbReference type="InterPro" id="IPR032808">
    <property type="entry name" value="DoxX"/>
</dbReference>
<dbReference type="Pfam" id="PF07681">
    <property type="entry name" value="DoxX"/>
    <property type="match status" value="1"/>
</dbReference>
<dbReference type="AlphaFoldDB" id="A0A495VLT2"/>
<comment type="similarity">
    <text evidence="2">Belongs to the DoxX family.</text>
</comment>
<evidence type="ECO:0000256" key="4">
    <source>
        <dbReference type="ARBA" id="ARBA00022692"/>
    </source>
</evidence>
<keyword evidence="6 7" id="KW-0472">Membrane</keyword>
<reference evidence="8 9" key="1">
    <citation type="submission" date="2018-10" db="EMBL/GenBank/DDBJ databases">
        <title>Genomic Encyclopedia of Archaeal and Bacterial Type Strains, Phase II (KMG-II): from individual species to whole genera.</title>
        <authorList>
            <person name="Goeker M."/>
        </authorList>
    </citation>
    <scope>NUCLEOTIDE SEQUENCE [LARGE SCALE GENOMIC DNA]</scope>
    <source>
        <strain evidence="8 9">NSB1</strain>
    </source>
</reference>
<evidence type="ECO:0000256" key="1">
    <source>
        <dbReference type="ARBA" id="ARBA00004651"/>
    </source>
</evidence>
<evidence type="ECO:0000256" key="5">
    <source>
        <dbReference type="ARBA" id="ARBA00022989"/>
    </source>
</evidence>
<evidence type="ECO:0000256" key="6">
    <source>
        <dbReference type="ARBA" id="ARBA00023136"/>
    </source>
</evidence>